<dbReference type="EMBL" id="FMUX01000001">
    <property type="protein sequence ID" value="SCX76437.1"/>
    <property type="molecule type" value="Genomic_DNA"/>
</dbReference>
<keyword evidence="1" id="KW-0812">Transmembrane</keyword>
<accession>A0A1G5AF06</accession>
<gene>
    <name evidence="2" type="ORF">SAMN05216233_101120</name>
</gene>
<feature type="transmembrane region" description="Helical" evidence="1">
    <location>
        <begin position="353"/>
        <end position="379"/>
    </location>
</feature>
<keyword evidence="1" id="KW-1133">Transmembrane helix</keyword>
<dbReference type="AlphaFoldDB" id="A0A1G5AF06"/>
<dbReference type="PANTHER" id="PTHR30188">
    <property type="entry name" value="ABC TRANSPORTER PERMEASE PROTEIN-RELATED"/>
    <property type="match status" value="1"/>
</dbReference>
<dbReference type="Proteomes" id="UP000198870">
    <property type="component" value="Unassembled WGS sequence"/>
</dbReference>
<name>A0A1G5AF06_9BACT</name>
<evidence type="ECO:0000256" key="1">
    <source>
        <dbReference type="SAM" id="Phobius"/>
    </source>
</evidence>
<organism evidence="2 3">
    <name type="scientific">Desulfoluna spongiiphila</name>
    <dbReference type="NCBI Taxonomy" id="419481"/>
    <lineage>
        <taxon>Bacteria</taxon>
        <taxon>Pseudomonadati</taxon>
        <taxon>Thermodesulfobacteriota</taxon>
        <taxon>Desulfobacteria</taxon>
        <taxon>Desulfobacterales</taxon>
        <taxon>Desulfolunaceae</taxon>
        <taxon>Desulfoluna</taxon>
    </lineage>
</organism>
<evidence type="ECO:0000313" key="2">
    <source>
        <dbReference type="EMBL" id="SCX76437.1"/>
    </source>
</evidence>
<keyword evidence="3" id="KW-1185">Reference proteome</keyword>
<proteinExistence type="predicted"/>
<evidence type="ECO:0000313" key="3">
    <source>
        <dbReference type="Proteomes" id="UP000198870"/>
    </source>
</evidence>
<feature type="transmembrane region" description="Helical" evidence="1">
    <location>
        <begin position="175"/>
        <end position="196"/>
    </location>
</feature>
<feature type="transmembrane region" description="Helical" evidence="1">
    <location>
        <begin position="277"/>
        <end position="298"/>
    </location>
</feature>
<dbReference type="PANTHER" id="PTHR30188:SF3">
    <property type="entry name" value="ABC TRANSPORTER PERMEASE"/>
    <property type="match status" value="1"/>
</dbReference>
<keyword evidence="1" id="KW-0472">Membrane</keyword>
<feature type="transmembrane region" description="Helical" evidence="1">
    <location>
        <begin position="318"/>
        <end position="341"/>
    </location>
</feature>
<dbReference type="InterPro" id="IPR030802">
    <property type="entry name" value="Permease_MalE"/>
</dbReference>
<sequence>MVLEEREGLQKTGEVAFSMSEGHGVVSLVGFLREAAIGARVRDYPKGMGYARTVCFDASELKSWDSRLTVFVIGLTEVLRDRGVDVETQGLPSGMLRLMALAGQGDVAKGASSSSDRPFILARVGRAVVSGWWAMVDFFAFVGETATGLGKAITGKGHMRRVDFMGCLQDCGASALPIVALISIVIGVIFAFVGAVQLKMFGAQIYVADIVGLGMAREMGAMMTGIIMAGRTGAAFAAQIGTMQVNEEVDALTTMGMDPAEFLVVPRLMALVITMPLLCLYSDVLGIGGGMAIGVGMLDISWEQYWHQTQAALNITQFLHGIVKSGLYGIIIALAGCYCGMRCGRSASAVGEAATRAVVSAIVGIIITDGLIAVVTSILGV</sequence>
<dbReference type="STRING" id="419481.SAMN05216233_101120"/>
<dbReference type="GO" id="GO:0043190">
    <property type="term" value="C:ATP-binding cassette (ABC) transporter complex"/>
    <property type="evidence" value="ECO:0007669"/>
    <property type="project" value="InterPro"/>
</dbReference>
<protein>
    <submittedName>
        <fullName evidence="2">Phospholipid/cholesterol/gamma-HCH transport system permease protein</fullName>
    </submittedName>
</protein>
<reference evidence="2 3" key="1">
    <citation type="submission" date="2016-10" db="EMBL/GenBank/DDBJ databases">
        <authorList>
            <person name="de Groot N.N."/>
        </authorList>
    </citation>
    <scope>NUCLEOTIDE SEQUENCE [LARGE SCALE GENOMIC DNA]</scope>
    <source>
        <strain evidence="2 3">AA1</strain>
    </source>
</reference>
<dbReference type="OrthoDB" id="9805022at2"/>
<dbReference type="GO" id="GO:0005548">
    <property type="term" value="F:phospholipid transporter activity"/>
    <property type="evidence" value="ECO:0007669"/>
    <property type="project" value="TreeGrafter"/>
</dbReference>
<dbReference type="Pfam" id="PF02405">
    <property type="entry name" value="MlaE"/>
    <property type="match status" value="1"/>
</dbReference>